<dbReference type="InterPro" id="IPR036457">
    <property type="entry name" value="PPM-type-like_dom_sf"/>
</dbReference>
<dbReference type="SUPFAM" id="SSF81606">
    <property type="entry name" value="PP2C-like"/>
    <property type="match status" value="1"/>
</dbReference>
<dbReference type="SUPFAM" id="SSF55874">
    <property type="entry name" value="ATPase domain of HSP90 chaperone/DNA topoisomerase II/histidine kinase"/>
    <property type="match status" value="1"/>
</dbReference>
<evidence type="ECO:0000313" key="5">
    <source>
        <dbReference type="Proteomes" id="UP000533269"/>
    </source>
</evidence>
<keyword evidence="1" id="KW-0378">Hydrolase</keyword>
<dbReference type="SMART" id="SM00331">
    <property type="entry name" value="PP2C_SIG"/>
    <property type="match status" value="1"/>
</dbReference>
<evidence type="ECO:0000259" key="3">
    <source>
        <dbReference type="SMART" id="SM00331"/>
    </source>
</evidence>
<feature type="domain" description="GAF" evidence="2">
    <location>
        <begin position="23"/>
        <end position="179"/>
    </location>
</feature>
<evidence type="ECO:0000259" key="2">
    <source>
        <dbReference type="SMART" id="SM00065"/>
    </source>
</evidence>
<name>A0A7W4TQ80_KINRA</name>
<dbReference type="Pfam" id="PF13185">
    <property type="entry name" value="GAF_2"/>
    <property type="match status" value="2"/>
</dbReference>
<reference evidence="4 5" key="2">
    <citation type="submission" date="2020-08" db="EMBL/GenBank/DDBJ databases">
        <authorList>
            <person name="Partida-Martinez L."/>
            <person name="Huntemann M."/>
            <person name="Clum A."/>
            <person name="Wang J."/>
            <person name="Palaniappan K."/>
            <person name="Ritter S."/>
            <person name="Chen I.-M."/>
            <person name="Stamatis D."/>
            <person name="Reddy T."/>
            <person name="O'Malley R."/>
            <person name="Daum C."/>
            <person name="Shapiro N."/>
            <person name="Ivanova N."/>
            <person name="Kyrpides N."/>
            <person name="Woyke T."/>
        </authorList>
    </citation>
    <scope>NUCLEOTIDE SEQUENCE [LARGE SCALE GENOMIC DNA]</scope>
    <source>
        <strain evidence="4 5">AS2.23</strain>
    </source>
</reference>
<dbReference type="SMART" id="SM00065">
    <property type="entry name" value="GAF"/>
    <property type="match status" value="2"/>
</dbReference>
<evidence type="ECO:0000256" key="1">
    <source>
        <dbReference type="ARBA" id="ARBA00022801"/>
    </source>
</evidence>
<feature type="domain" description="GAF" evidence="2">
    <location>
        <begin position="214"/>
        <end position="362"/>
    </location>
</feature>
<dbReference type="Gene3D" id="3.30.450.40">
    <property type="match status" value="2"/>
</dbReference>
<dbReference type="CDD" id="cd16936">
    <property type="entry name" value="HATPase_RsbW-like"/>
    <property type="match status" value="1"/>
</dbReference>
<proteinExistence type="predicted"/>
<dbReference type="GO" id="GO:0016791">
    <property type="term" value="F:phosphatase activity"/>
    <property type="evidence" value="ECO:0007669"/>
    <property type="project" value="TreeGrafter"/>
</dbReference>
<dbReference type="InterPro" id="IPR003018">
    <property type="entry name" value="GAF"/>
</dbReference>
<evidence type="ECO:0000313" key="4">
    <source>
        <dbReference type="EMBL" id="MBB2902426.1"/>
    </source>
</evidence>
<dbReference type="Pfam" id="PF07228">
    <property type="entry name" value="SpoIIE"/>
    <property type="match status" value="1"/>
</dbReference>
<dbReference type="AlphaFoldDB" id="A0A7W4TQ80"/>
<dbReference type="Gene3D" id="3.60.40.10">
    <property type="entry name" value="PPM-type phosphatase domain"/>
    <property type="match status" value="1"/>
</dbReference>
<sequence length="738" mass="77712">MVERRRDQPLLAITHLALRDGRDLRTVLDAATRATTEAVGAEYGAFFYHDRDVHGDRLDLLTLAGAGVREFPEAEPVRHTALFAPTFEGADPVRVDDVHLDPRFGHGSTHGLPDTHRDVRSYLAVPVTAVDDATHVIGAMLFGHSAPGRFDAEAEATALSAARGAAVAIDNALLLGEQLEARRLAEDREAAAAAAAARTALLQSVTALLSTSATTADITGAVPRRVAEAVGCVSVALYLRDDARGVLVRHGHPPVSPEHEATAGTMAIDAGNPVTEAVLTGRPVVAPPERIAEYLRAHGVPDAPPRSGLAVPLVERSGRAVGALAADWPGPEDRAGEVPLFASVAAQVSLALERAQLLDAERAARESLAGSVAALTDLARTLQRGLLPQRLPVLDRVRVAVRYQPAVVGAEVGGDWYDALEVDDGVVFVIGDVQGHNTTAAGLMGQLRTAVRAYVSEGHGPGAALERTNRLLVDQTDELFATCCLVRLDQESGTVAVASAGHPPPLVVRGHDLGELSVEPGPPLGVEHAATYPEQSHRLDGDCRVVMYTDGVVESRSDQLESGARALRRNALAASGTDPEELAGRIMAGIPHRLDDDAAMLVLAYRGPSTQVEEAVLPLASDLRAAARARTFLAAALTAWDAGDLLEEAELVLSELVTNALVHTDSAAGVTLRFEPARRRLTVAVRDASTRHPRERHAGEDALGGRGLAIVEALSAAWGVAAEGAGKTVWAELRGYVP</sequence>
<comment type="caution">
    <text evidence="4">The sequence shown here is derived from an EMBL/GenBank/DDBJ whole genome shotgun (WGS) entry which is preliminary data.</text>
</comment>
<accession>A0A7W4TQ80</accession>
<reference evidence="4 5" key="1">
    <citation type="submission" date="2020-08" db="EMBL/GenBank/DDBJ databases">
        <title>The Agave Microbiome: Exploring the role of microbial communities in plant adaptations to desert environments.</title>
        <authorList>
            <person name="Partida-Martinez L.P."/>
        </authorList>
    </citation>
    <scope>NUCLEOTIDE SEQUENCE [LARGE SCALE GENOMIC DNA]</scope>
    <source>
        <strain evidence="4 5">AS2.23</strain>
    </source>
</reference>
<dbReference type="InterPro" id="IPR003594">
    <property type="entry name" value="HATPase_dom"/>
</dbReference>
<dbReference type="PANTHER" id="PTHR43156">
    <property type="entry name" value="STAGE II SPORULATION PROTEIN E-RELATED"/>
    <property type="match status" value="1"/>
</dbReference>
<feature type="domain" description="PPM-type phosphatase" evidence="3">
    <location>
        <begin position="397"/>
        <end position="605"/>
    </location>
</feature>
<dbReference type="InterPro" id="IPR029016">
    <property type="entry name" value="GAF-like_dom_sf"/>
</dbReference>
<dbReference type="EMBL" id="JACHVY010000003">
    <property type="protein sequence ID" value="MBB2902426.1"/>
    <property type="molecule type" value="Genomic_DNA"/>
</dbReference>
<gene>
    <name evidence="4" type="ORF">FHR75_003257</name>
</gene>
<dbReference type="SUPFAM" id="SSF55781">
    <property type="entry name" value="GAF domain-like"/>
    <property type="match status" value="2"/>
</dbReference>
<dbReference type="Gene3D" id="3.30.565.10">
    <property type="entry name" value="Histidine kinase-like ATPase, C-terminal domain"/>
    <property type="match status" value="1"/>
</dbReference>
<dbReference type="PANTHER" id="PTHR43156:SF2">
    <property type="entry name" value="STAGE II SPORULATION PROTEIN E"/>
    <property type="match status" value="1"/>
</dbReference>
<dbReference type="RefSeq" id="WP_183392225.1">
    <property type="nucleotide sequence ID" value="NZ_JACHVY010000003.1"/>
</dbReference>
<dbReference type="Pfam" id="PF13581">
    <property type="entry name" value="HATPase_c_2"/>
    <property type="match status" value="1"/>
</dbReference>
<protein>
    <submittedName>
        <fullName evidence="4">Serine phosphatase RsbU (Regulator of sigma subunit)/anti-sigma regulatory factor (Ser/Thr protein kinase)</fullName>
    </submittedName>
</protein>
<dbReference type="InterPro" id="IPR001932">
    <property type="entry name" value="PPM-type_phosphatase-like_dom"/>
</dbReference>
<dbReference type="InterPro" id="IPR036890">
    <property type="entry name" value="HATPase_C_sf"/>
</dbReference>
<dbReference type="Proteomes" id="UP000533269">
    <property type="component" value="Unassembled WGS sequence"/>
</dbReference>
<dbReference type="InterPro" id="IPR052016">
    <property type="entry name" value="Bact_Sigma-Reg"/>
</dbReference>
<organism evidence="4 5">
    <name type="scientific">Kineococcus radiotolerans</name>
    <dbReference type="NCBI Taxonomy" id="131568"/>
    <lineage>
        <taxon>Bacteria</taxon>
        <taxon>Bacillati</taxon>
        <taxon>Actinomycetota</taxon>
        <taxon>Actinomycetes</taxon>
        <taxon>Kineosporiales</taxon>
        <taxon>Kineosporiaceae</taxon>
        <taxon>Kineococcus</taxon>
    </lineage>
</organism>